<protein>
    <submittedName>
        <fullName evidence="12">Histidinol-phosphate transaminase</fullName>
    </submittedName>
</protein>
<dbReference type="GO" id="GO:0004400">
    <property type="term" value="F:histidinol-phosphate transaminase activity"/>
    <property type="evidence" value="ECO:0007669"/>
    <property type="project" value="InterPro"/>
</dbReference>
<keyword evidence="4" id="KW-0032">Aminotransferase</keyword>
<dbReference type="InterPro" id="IPR004839">
    <property type="entry name" value="Aminotransferase_I/II_large"/>
</dbReference>
<dbReference type="InterPro" id="IPR015421">
    <property type="entry name" value="PyrdxlP-dep_Trfase_major"/>
</dbReference>
<dbReference type="AlphaFoldDB" id="A0A1F5VX95"/>
<evidence type="ECO:0000256" key="4">
    <source>
        <dbReference type="ARBA" id="ARBA00022576"/>
    </source>
</evidence>
<dbReference type="NCBIfam" id="TIGR01141">
    <property type="entry name" value="hisC"/>
    <property type="match status" value="1"/>
</dbReference>
<comment type="cofactor">
    <cofactor evidence="1 10">
        <name>pyridoxal 5'-phosphate</name>
        <dbReference type="ChEBI" id="CHEBI:597326"/>
    </cofactor>
</comment>
<dbReference type="Pfam" id="PF00155">
    <property type="entry name" value="Aminotran_1_2"/>
    <property type="match status" value="1"/>
</dbReference>
<dbReference type="PANTHER" id="PTHR42885:SF2">
    <property type="entry name" value="HISTIDINOL-PHOSPHATE AMINOTRANSFERASE"/>
    <property type="match status" value="1"/>
</dbReference>
<reference evidence="12 13" key="1">
    <citation type="journal article" date="2016" name="Nat. Commun.">
        <title>Thousands of microbial genomes shed light on interconnected biogeochemical processes in an aquifer system.</title>
        <authorList>
            <person name="Anantharaman K."/>
            <person name="Brown C.T."/>
            <person name="Hug L.A."/>
            <person name="Sharon I."/>
            <person name="Castelle C.J."/>
            <person name="Probst A.J."/>
            <person name="Thomas B.C."/>
            <person name="Singh A."/>
            <person name="Wilkins M.J."/>
            <person name="Karaoz U."/>
            <person name="Brodie E.L."/>
            <person name="Williams K.H."/>
            <person name="Hubbard S.S."/>
            <person name="Banfield J.F."/>
        </authorList>
    </citation>
    <scope>NUCLEOTIDE SEQUENCE [LARGE SCALE GENOMIC DNA]</scope>
</reference>
<evidence type="ECO:0000256" key="3">
    <source>
        <dbReference type="ARBA" id="ARBA00011738"/>
    </source>
</evidence>
<evidence type="ECO:0000256" key="2">
    <source>
        <dbReference type="ARBA" id="ARBA00007970"/>
    </source>
</evidence>
<evidence type="ECO:0000256" key="9">
    <source>
        <dbReference type="ARBA" id="ARBA00029440"/>
    </source>
</evidence>
<evidence type="ECO:0000256" key="8">
    <source>
        <dbReference type="ARBA" id="ARBA00023102"/>
    </source>
</evidence>
<dbReference type="GO" id="GO:0030170">
    <property type="term" value="F:pyridoxal phosphate binding"/>
    <property type="evidence" value="ECO:0007669"/>
    <property type="project" value="InterPro"/>
</dbReference>
<keyword evidence="5" id="KW-0028">Amino-acid biosynthesis</keyword>
<dbReference type="CDD" id="cd00609">
    <property type="entry name" value="AAT_like"/>
    <property type="match status" value="1"/>
</dbReference>
<organism evidence="12 13">
    <name type="scientific">Candidatus Fischerbacteria bacterium RBG_13_37_8</name>
    <dbReference type="NCBI Taxonomy" id="1817863"/>
    <lineage>
        <taxon>Bacteria</taxon>
        <taxon>Candidatus Fischeribacteriota</taxon>
    </lineage>
</organism>
<dbReference type="InterPro" id="IPR001917">
    <property type="entry name" value="Aminotrans_II_pyridoxalP_BS"/>
</dbReference>
<feature type="domain" description="Aminotransferase class I/classII large" evidence="11">
    <location>
        <begin position="24"/>
        <end position="346"/>
    </location>
</feature>
<keyword evidence="8" id="KW-0368">Histidine biosynthesis</keyword>
<dbReference type="Proteomes" id="UP000178943">
    <property type="component" value="Unassembled WGS sequence"/>
</dbReference>
<dbReference type="PANTHER" id="PTHR42885">
    <property type="entry name" value="HISTIDINOL-PHOSPHATE AMINOTRANSFERASE-RELATED"/>
    <property type="match status" value="1"/>
</dbReference>
<evidence type="ECO:0000256" key="5">
    <source>
        <dbReference type="ARBA" id="ARBA00022605"/>
    </source>
</evidence>
<keyword evidence="7 10" id="KW-0663">Pyridoxal phosphate</keyword>
<dbReference type="STRING" id="1817863.A2Y62_21500"/>
<dbReference type="InterPro" id="IPR015422">
    <property type="entry name" value="PyrdxlP-dep_Trfase_small"/>
</dbReference>
<accession>A0A1F5VX95</accession>
<dbReference type="GO" id="GO:0000105">
    <property type="term" value="P:L-histidine biosynthetic process"/>
    <property type="evidence" value="ECO:0007669"/>
    <property type="project" value="UniProtKB-KW"/>
</dbReference>
<name>A0A1F5VX95_9BACT</name>
<dbReference type="PROSITE" id="PS00599">
    <property type="entry name" value="AA_TRANSFER_CLASS_2"/>
    <property type="match status" value="1"/>
</dbReference>
<evidence type="ECO:0000256" key="6">
    <source>
        <dbReference type="ARBA" id="ARBA00022679"/>
    </source>
</evidence>
<proteinExistence type="inferred from homology"/>
<dbReference type="InterPro" id="IPR005861">
    <property type="entry name" value="HisP_aminotrans"/>
</dbReference>
<comment type="similarity">
    <text evidence="2">Belongs to the class-II pyridoxal-phosphate-dependent aminotransferase family. Histidinol-phosphate aminotransferase subfamily.</text>
</comment>
<dbReference type="Gene3D" id="3.90.1150.10">
    <property type="entry name" value="Aspartate Aminotransferase, domain 1"/>
    <property type="match status" value="1"/>
</dbReference>
<keyword evidence="6" id="KW-0808">Transferase</keyword>
<sequence length="354" mass="40517">MIRTSKHLKKVSQYQPPSRKRSRKVKLDLNENMLGCSPKVLDALKNIDWENISCYPEYDLLIEKTAAHYHVKPEQILFTNGGDDAIRCAIDTYIMESDRVLLPVPTFSMFEIQLKIRGARIRYLPYQPDFSFPFDTYHRSLCKGITMGIIVNPGSPTGKSIKQDQLLSIVEKANTHNIVILLDETYHHFSGKTNMELIKSYSNLIIMQTFSKAFGLAGMRLGFIASQEQNILQMQKVNLPYTVNSLAVIAGLAAIEDYDHINKVISQVNNEREFLYRELTKLGLRPHMTETNFILVDCGNYCNDIFQQLAERGILVRNISSNLRMEHILRISIGTRKEHEILIAALKEIIPSLK</sequence>
<dbReference type="SUPFAM" id="SSF53383">
    <property type="entry name" value="PLP-dependent transferases"/>
    <property type="match status" value="1"/>
</dbReference>
<evidence type="ECO:0000256" key="1">
    <source>
        <dbReference type="ARBA" id="ARBA00001933"/>
    </source>
</evidence>
<comment type="subunit">
    <text evidence="3">Homodimer.</text>
</comment>
<evidence type="ECO:0000256" key="7">
    <source>
        <dbReference type="ARBA" id="ARBA00022898"/>
    </source>
</evidence>
<evidence type="ECO:0000313" key="13">
    <source>
        <dbReference type="Proteomes" id="UP000178943"/>
    </source>
</evidence>
<dbReference type="Gene3D" id="3.40.640.10">
    <property type="entry name" value="Type I PLP-dependent aspartate aminotransferase-like (Major domain)"/>
    <property type="match status" value="1"/>
</dbReference>
<comment type="pathway">
    <text evidence="9">Amino-acid biosynthesis.</text>
</comment>
<evidence type="ECO:0000259" key="11">
    <source>
        <dbReference type="Pfam" id="PF00155"/>
    </source>
</evidence>
<evidence type="ECO:0000256" key="10">
    <source>
        <dbReference type="RuleBase" id="RU003693"/>
    </source>
</evidence>
<gene>
    <name evidence="12" type="ORF">A2Y62_21500</name>
</gene>
<evidence type="ECO:0000313" key="12">
    <source>
        <dbReference type="EMBL" id="OGF68000.1"/>
    </source>
</evidence>
<dbReference type="InterPro" id="IPR015424">
    <property type="entry name" value="PyrdxlP-dep_Trfase"/>
</dbReference>
<dbReference type="EMBL" id="MFGW01000034">
    <property type="protein sequence ID" value="OGF68000.1"/>
    <property type="molecule type" value="Genomic_DNA"/>
</dbReference>
<comment type="caution">
    <text evidence="12">The sequence shown here is derived from an EMBL/GenBank/DDBJ whole genome shotgun (WGS) entry which is preliminary data.</text>
</comment>